<gene>
    <name evidence="4" type="ORF">DPCES_1839</name>
</gene>
<dbReference type="PANTHER" id="PTHR43278">
    <property type="entry name" value="NAD(P)H-DEPENDENT FMN-CONTAINING OXIDOREDUCTASE YWQN-RELATED"/>
    <property type="match status" value="1"/>
</dbReference>
<dbReference type="Gene3D" id="3.40.50.360">
    <property type="match status" value="1"/>
</dbReference>
<dbReference type="InterPro" id="IPR051796">
    <property type="entry name" value="ISF_SsuE-like"/>
</dbReference>
<dbReference type="InterPro" id="IPR029039">
    <property type="entry name" value="Flavoprotein-like_sf"/>
</dbReference>
<dbReference type="SUPFAM" id="SSF52218">
    <property type="entry name" value="Flavoproteins"/>
    <property type="match status" value="1"/>
</dbReference>
<dbReference type="EMBL" id="LK996017">
    <property type="protein sequence ID" value="CDX01726.1"/>
    <property type="molecule type" value="Genomic_DNA"/>
</dbReference>
<protein>
    <submittedName>
        <fullName evidence="4">NADPH-dependent FMN reductase</fullName>
    </submittedName>
</protein>
<evidence type="ECO:0000313" key="4">
    <source>
        <dbReference type="EMBL" id="CDX01726.1"/>
    </source>
</evidence>
<dbReference type="PANTHER" id="PTHR43278:SF2">
    <property type="entry name" value="IRON-SULFUR FLAVOPROTEIN"/>
    <property type="match status" value="1"/>
</dbReference>
<reference evidence="4" key="1">
    <citation type="submission" date="2014-07" db="EMBL/GenBank/DDBJ databases">
        <authorList>
            <person name="Hornung V.Bastian."/>
        </authorList>
    </citation>
    <scope>NUCLEOTIDE SEQUENCE</scope>
    <source>
        <strain evidence="4">PCE-S</strain>
    </source>
</reference>
<sequence>MKPHILGIAGSPRRNGNTDRLLKAAMNALAETGYSTEIINIRDLQYSPCLGCNACSKTGRCVQKDDIQYLQERLVAADRIIVAAPVFFMGINAQTKAVIDRMQTFWALKYVFKQPVITDSERLPRYGLFLSTAGTQFPDVFACAERAVKNLYHVLDVKYYGSCAYKGIDQSGDIEQHPSALQEVREKALILAQL</sequence>
<proteinExistence type="predicted"/>
<evidence type="ECO:0000259" key="3">
    <source>
        <dbReference type="Pfam" id="PF03358"/>
    </source>
</evidence>
<keyword evidence="1" id="KW-0285">Flavoprotein</keyword>
<accession>A0A098B1J3</accession>
<dbReference type="PATRIC" id="fig|49338.4.peg.1979"/>
<evidence type="ECO:0000256" key="1">
    <source>
        <dbReference type="ARBA" id="ARBA00022630"/>
    </source>
</evidence>
<dbReference type="InterPro" id="IPR005025">
    <property type="entry name" value="FMN_Rdtase-like_dom"/>
</dbReference>
<keyword evidence="2" id="KW-0288">FMN</keyword>
<feature type="domain" description="NADPH-dependent FMN reductase-like" evidence="3">
    <location>
        <begin position="4"/>
        <end position="111"/>
    </location>
</feature>
<name>A0A098B1J3_DESHA</name>
<dbReference type="RefSeq" id="WP_011459824.1">
    <property type="nucleotide sequence ID" value="NZ_JAYFNZ010000053.1"/>
</dbReference>
<dbReference type="AlphaFoldDB" id="A0A098B1J3"/>
<evidence type="ECO:0000256" key="2">
    <source>
        <dbReference type="ARBA" id="ARBA00022643"/>
    </source>
</evidence>
<dbReference type="GO" id="GO:0016491">
    <property type="term" value="F:oxidoreductase activity"/>
    <property type="evidence" value="ECO:0007669"/>
    <property type="project" value="InterPro"/>
</dbReference>
<organism evidence="4">
    <name type="scientific">Desulfitobacterium hafniense</name>
    <name type="common">Desulfitobacterium frappieri</name>
    <dbReference type="NCBI Taxonomy" id="49338"/>
    <lineage>
        <taxon>Bacteria</taxon>
        <taxon>Bacillati</taxon>
        <taxon>Bacillota</taxon>
        <taxon>Clostridia</taxon>
        <taxon>Eubacteriales</taxon>
        <taxon>Desulfitobacteriaceae</taxon>
        <taxon>Desulfitobacterium</taxon>
    </lineage>
</organism>
<dbReference type="Pfam" id="PF03358">
    <property type="entry name" value="FMN_red"/>
    <property type="match status" value="1"/>
</dbReference>